<dbReference type="AlphaFoldDB" id="A0A8D8LZU5"/>
<accession>A0A8D8LZU5</accession>
<reference evidence="2" key="1">
    <citation type="submission" date="2021-05" db="EMBL/GenBank/DDBJ databases">
        <authorList>
            <person name="Alioto T."/>
            <person name="Alioto T."/>
            <person name="Gomez Garrido J."/>
        </authorList>
    </citation>
    <scope>NUCLEOTIDE SEQUENCE</scope>
</reference>
<feature type="signal peptide" evidence="1">
    <location>
        <begin position="1"/>
        <end position="19"/>
    </location>
</feature>
<proteinExistence type="predicted"/>
<protein>
    <recommendedName>
        <fullName evidence="3">Secreted protein</fullName>
    </recommendedName>
</protein>
<sequence length="217" mass="25239">MVLMIPLIVFMTILMKSQTLMHHICCYVCENSWMGENKWTGFISTQERHRIHPDKNIGTPYEDYCKVVNRLTGRQCYYGKELYQCYVWTCEDRYKGIKGEGNYPNVKRGSSALSQSLRPFNHLLDNCGHWWRQQPGNKSSCLYCDSDLCNDFSYSNRNLELNGLYDDFYLDKEKENLIMDTEIIPSHAPLGHGPTRIMIAVVVLKSILEIAMVTRES</sequence>
<feature type="chain" id="PRO_5034213312" description="Secreted protein" evidence="1">
    <location>
        <begin position="20"/>
        <end position="217"/>
    </location>
</feature>
<evidence type="ECO:0000256" key="1">
    <source>
        <dbReference type="SAM" id="SignalP"/>
    </source>
</evidence>
<name>A0A8D8LZU5_9HEMI</name>
<organism evidence="2">
    <name type="scientific">Cacopsylla melanoneura</name>
    <dbReference type="NCBI Taxonomy" id="428564"/>
    <lineage>
        <taxon>Eukaryota</taxon>
        <taxon>Metazoa</taxon>
        <taxon>Ecdysozoa</taxon>
        <taxon>Arthropoda</taxon>
        <taxon>Hexapoda</taxon>
        <taxon>Insecta</taxon>
        <taxon>Pterygota</taxon>
        <taxon>Neoptera</taxon>
        <taxon>Paraneoptera</taxon>
        <taxon>Hemiptera</taxon>
        <taxon>Sternorrhyncha</taxon>
        <taxon>Psylloidea</taxon>
        <taxon>Psyllidae</taxon>
        <taxon>Psyllinae</taxon>
        <taxon>Cacopsylla</taxon>
    </lineage>
</organism>
<evidence type="ECO:0008006" key="3">
    <source>
        <dbReference type="Google" id="ProtNLM"/>
    </source>
</evidence>
<keyword evidence="1" id="KW-0732">Signal</keyword>
<dbReference type="EMBL" id="HBUF01029576">
    <property type="protein sequence ID" value="CAG6614191.1"/>
    <property type="molecule type" value="Transcribed_RNA"/>
</dbReference>
<evidence type="ECO:0000313" key="2">
    <source>
        <dbReference type="EMBL" id="CAG6614191.1"/>
    </source>
</evidence>